<keyword evidence="4" id="KW-0067">ATP-binding</keyword>
<dbReference type="Proteomes" id="UP000291404">
    <property type="component" value="Unassembled WGS sequence"/>
</dbReference>
<dbReference type="Pfam" id="PF00270">
    <property type="entry name" value="DEAD"/>
    <property type="match status" value="1"/>
</dbReference>
<sequence>MNKNFYFSPIKMTDENNFFQKNIPTFTEVSSHFPGMGTLLIKGESLIHHIKNQYSLTYTHLPLLTYKHALKILFENLFQANFTDITVIFFLDETEDIYIECIKEFTKKIIKKNKKLKMHEIFFKDFTDFLSEQRVALTLTDTDISSLNYLKHCLNIDIYTGLMINMEFKVSSVSLFVYRPFKTNFILKFFKKENKKIKISFLEIEEEIFKQNKNFNLKKIKFICEENLSNFSYFKSTQKQISESLCMAVRKEIKEKEDFIFDGRILVNDSIPEEEYDKENKDKSYTSFNNTDGNTDADSYIGGYIDGYNIGNTGGYNIGNTGGYTSNNTTNTNTNKHITTNTITTNTIPTKTTTNTITTNTNNINTNTIDDLHVDTLIIPAVPSVKNSLELSITKRDDRPRKNTQYYSQHLKKAAMSLFGGKLLYNPIKRLSKQNEKPEKKSKKQIQFIKENEKKLETEKRKKELIFLKSFHAKYLNLDTESKKIYLENFMEGGFSDSVVKKIILLKIEFYFDLWSLEKRKEEINEKVLIPCYLNCLNFIDRFISDPEKFKNISNLEMEFVFQKLIDCGFESTALELLHKYNLIDSSFESSTVELLHKYNLSLNLTFTSKKISKKPNDLDIYFQLKFAGDKLKRTLDSVKDKRVLFEPDKWQVDLLNLVDENRSAVVSAPTSSGKTFICFYAIEKVLRESDEGIVIFCLPTKALVNQVAADVYARFVTKVYSKKNMVLQGILMKDYQIDPYNCQVLITVPSMLESLLKSPPQNYIKNLKYIIIDEIHKISSEEMGIHIERIIHLSPCPLLVLSATIGNLNNFYNWIKNIENLKNRKCNLVIHKERYCDLKMYIFNNSLIPINPLFAYSVSYIKLHGKINTDLNFLPEDLLNIYYSVYAVLKKEQKYLIKELKPSKFFKSNILSKKDVKEFESFLLEKIFYWIRNNILEYKQVNEMYSYIIGDIERGFGIVCGGGNEGEG</sequence>
<accession>A0A4Q9L579</accession>
<protein>
    <submittedName>
        <fullName evidence="6">DEAD/DEAH box helicase</fullName>
    </submittedName>
</protein>
<organism evidence="6 7">
    <name type="scientific">Hamiltosporidium magnivora</name>
    <dbReference type="NCBI Taxonomy" id="148818"/>
    <lineage>
        <taxon>Eukaryota</taxon>
        <taxon>Fungi</taxon>
        <taxon>Fungi incertae sedis</taxon>
        <taxon>Microsporidia</taxon>
        <taxon>Dubosqiidae</taxon>
        <taxon>Hamiltosporidium</taxon>
    </lineage>
</organism>
<dbReference type="PANTHER" id="PTHR44533:SF4">
    <property type="entry name" value="DEAD_H RNA HELICASE, PUTATIVE-RELATED"/>
    <property type="match status" value="1"/>
</dbReference>
<dbReference type="FunFam" id="3.40.50.300:FF:001039">
    <property type="entry name" value="ATP-dependent RNA helicase DDX60"/>
    <property type="match status" value="1"/>
</dbReference>
<dbReference type="AlphaFoldDB" id="A0A4Q9L579"/>
<feature type="non-terminal residue" evidence="6">
    <location>
        <position position="969"/>
    </location>
</feature>
<dbReference type="InterPro" id="IPR014001">
    <property type="entry name" value="Helicase_ATP-bd"/>
</dbReference>
<keyword evidence="3 6" id="KW-0347">Helicase</keyword>
<dbReference type="GO" id="GO:0004386">
    <property type="term" value="F:helicase activity"/>
    <property type="evidence" value="ECO:0007669"/>
    <property type="project" value="UniProtKB-KW"/>
</dbReference>
<comment type="caution">
    <text evidence="6">The sequence shown here is derived from an EMBL/GenBank/DDBJ whole genome shotgun (WGS) entry which is preliminary data.</text>
</comment>
<evidence type="ECO:0000259" key="5">
    <source>
        <dbReference type="PROSITE" id="PS51192"/>
    </source>
</evidence>
<dbReference type="EMBL" id="PITI01001125">
    <property type="protein sequence ID" value="TBU02386.1"/>
    <property type="molecule type" value="Genomic_DNA"/>
</dbReference>
<evidence type="ECO:0000313" key="7">
    <source>
        <dbReference type="Proteomes" id="UP000291404"/>
    </source>
</evidence>
<dbReference type="GO" id="GO:0005524">
    <property type="term" value="F:ATP binding"/>
    <property type="evidence" value="ECO:0007669"/>
    <property type="project" value="UniProtKB-KW"/>
</dbReference>
<dbReference type="PANTHER" id="PTHR44533">
    <property type="entry name" value="DEAD/H RNA HELICASE, PUTATIVE-RELATED"/>
    <property type="match status" value="1"/>
</dbReference>
<dbReference type="VEuPathDB" id="MicrosporidiaDB:CWI39_0660p0020"/>
<dbReference type="SUPFAM" id="SSF52540">
    <property type="entry name" value="P-loop containing nucleoside triphosphate hydrolases"/>
    <property type="match status" value="1"/>
</dbReference>
<feature type="domain" description="Helicase ATP-binding" evidence="5">
    <location>
        <begin position="656"/>
        <end position="824"/>
    </location>
</feature>
<dbReference type="InterPro" id="IPR011545">
    <property type="entry name" value="DEAD/DEAH_box_helicase_dom"/>
</dbReference>
<evidence type="ECO:0000256" key="4">
    <source>
        <dbReference type="ARBA" id="ARBA00022840"/>
    </source>
</evidence>
<dbReference type="GO" id="GO:0003676">
    <property type="term" value="F:nucleic acid binding"/>
    <property type="evidence" value="ECO:0007669"/>
    <property type="project" value="InterPro"/>
</dbReference>
<dbReference type="STRING" id="148818.A0A4Q9L579"/>
<dbReference type="SMART" id="SM00487">
    <property type="entry name" value="DEXDc"/>
    <property type="match status" value="1"/>
</dbReference>
<evidence type="ECO:0000256" key="2">
    <source>
        <dbReference type="ARBA" id="ARBA00022801"/>
    </source>
</evidence>
<keyword evidence="2" id="KW-0378">Hydrolase</keyword>
<dbReference type="InterPro" id="IPR052431">
    <property type="entry name" value="SKI2_subfamily_helicases"/>
</dbReference>
<dbReference type="InterPro" id="IPR027417">
    <property type="entry name" value="P-loop_NTPase"/>
</dbReference>
<dbReference type="PROSITE" id="PS51192">
    <property type="entry name" value="HELICASE_ATP_BIND_1"/>
    <property type="match status" value="1"/>
</dbReference>
<evidence type="ECO:0000256" key="3">
    <source>
        <dbReference type="ARBA" id="ARBA00022806"/>
    </source>
</evidence>
<keyword evidence="1" id="KW-0547">Nucleotide-binding</keyword>
<name>A0A4Q9L579_9MICR</name>
<evidence type="ECO:0000313" key="6">
    <source>
        <dbReference type="EMBL" id="TBU02386.1"/>
    </source>
</evidence>
<dbReference type="VEuPathDB" id="MicrosporidiaDB:CWI36_1125p0010"/>
<keyword evidence="7" id="KW-1185">Reference proteome</keyword>
<dbReference type="GO" id="GO:0016787">
    <property type="term" value="F:hydrolase activity"/>
    <property type="evidence" value="ECO:0007669"/>
    <property type="project" value="UniProtKB-KW"/>
</dbReference>
<reference evidence="6 7" key="1">
    <citation type="submission" date="2017-12" db="EMBL/GenBank/DDBJ databases">
        <authorList>
            <person name="Pombert J.-F."/>
            <person name="Haag K.L."/>
            <person name="Ebert D."/>
        </authorList>
    </citation>
    <scope>NUCLEOTIDE SEQUENCE [LARGE SCALE GENOMIC DNA]</scope>
    <source>
        <strain evidence="6">BE-OM-2</strain>
    </source>
</reference>
<dbReference type="GO" id="GO:0005737">
    <property type="term" value="C:cytoplasm"/>
    <property type="evidence" value="ECO:0007669"/>
    <property type="project" value="TreeGrafter"/>
</dbReference>
<gene>
    <name evidence="6" type="ORF">CWI36_1125p0010</name>
</gene>
<dbReference type="Gene3D" id="3.40.50.300">
    <property type="entry name" value="P-loop containing nucleotide triphosphate hydrolases"/>
    <property type="match status" value="1"/>
</dbReference>
<evidence type="ECO:0000256" key="1">
    <source>
        <dbReference type="ARBA" id="ARBA00022741"/>
    </source>
</evidence>
<proteinExistence type="predicted"/>